<dbReference type="EMBL" id="CP042997">
    <property type="protein sequence ID" value="QEH39069.1"/>
    <property type="molecule type" value="Genomic_DNA"/>
</dbReference>
<dbReference type="SUPFAM" id="SSF88723">
    <property type="entry name" value="PIN domain-like"/>
    <property type="match status" value="1"/>
</dbReference>
<protein>
    <submittedName>
        <fullName evidence="2">PIN domain protein</fullName>
    </submittedName>
</protein>
<sequence length="129" mass="14489">MARAFFDTSALVKHYHPERGTEAVDRLLGEPGAELVISRLTLVETVSVFAIKVRTGAFEAAGFARLRGLFATDVARRRYRVVRLLHVHYDLAQDLIRGYGLSRQIRTLDALQLATALHLHRAAPLDHFV</sequence>
<dbReference type="InterPro" id="IPR002716">
    <property type="entry name" value="PIN_dom"/>
</dbReference>
<dbReference type="OrthoDB" id="5568064at2"/>
<evidence type="ECO:0000259" key="1">
    <source>
        <dbReference type="Pfam" id="PF01850"/>
    </source>
</evidence>
<keyword evidence="3" id="KW-1185">Reference proteome</keyword>
<dbReference type="Proteomes" id="UP000324233">
    <property type="component" value="Chromosome"/>
</dbReference>
<name>A0A5B9WFM2_9BACT</name>
<dbReference type="Pfam" id="PF01850">
    <property type="entry name" value="PIN"/>
    <property type="match status" value="1"/>
</dbReference>
<feature type="domain" description="PIN" evidence="1">
    <location>
        <begin position="5"/>
        <end position="119"/>
    </location>
</feature>
<dbReference type="AlphaFoldDB" id="A0A5B9WFM2"/>
<proteinExistence type="predicted"/>
<dbReference type="RefSeq" id="WP_148598429.1">
    <property type="nucleotide sequence ID" value="NZ_CP042997.1"/>
</dbReference>
<organism evidence="2 3">
    <name type="scientific">Aquisphaera giovannonii</name>
    <dbReference type="NCBI Taxonomy" id="406548"/>
    <lineage>
        <taxon>Bacteria</taxon>
        <taxon>Pseudomonadati</taxon>
        <taxon>Planctomycetota</taxon>
        <taxon>Planctomycetia</taxon>
        <taxon>Isosphaerales</taxon>
        <taxon>Isosphaeraceae</taxon>
        <taxon>Aquisphaera</taxon>
    </lineage>
</organism>
<dbReference type="InterPro" id="IPR029060">
    <property type="entry name" value="PIN-like_dom_sf"/>
</dbReference>
<dbReference type="CDD" id="cd09874">
    <property type="entry name" value="PIN_MT3492-like"/>
    <property type="match status" value="1"/>
</dbReference>
<dbReference type="Gene3D" id="3.40.50.1010">
    <property type="entry name" value="5'-nuclease"/>
    <property type="match status" value="1"/>
</dbReference>
<reference evidence="2 3" key="1">
    <citation type="submission" date="2019-08" db="EMBL/GenBank/DDBJ databases">
        <title>Deep-cultivation of Planctomycetes and their phenomic and genomic characterization uncovers novel biology.</title>
        <authorList>
            <person name="Wiegand S."/>
            <person name="Jogler M."/>
            <person name="Boedeker C."/>
            <person name="Pinto D."/>
            <person name="Vollmers J."/>
            <person name="Rivas-Marin E."/>
            <person name="Kohn T."/>
            <person name="Peeters S.H."/>
            <person name="Heuer A."/>
            <person name="Rast P."/>
            <person name="Oberbeckmann S."/>
            <person name="Bunk B."/>
            <person name="Jeske O."/>
            <person name="Meyerdierks A."/>
            <person name="Storesund J.E."/>
            <person name="Kallscheuer N."/>
            <person name="Luecker S."/>
            <person name="Lage O.M."/>
            <person name="Pohl T."/>
            <person name="Merkel B.J."/>
            <person name="Hornburger P."/>
            <person name="Mueller R.-W."/>
            <person name="Bruemmer F."/>
            <person name="Labrenz M."/>
            <person name="Spormann A.M."/>
            <person name="Op den Camp H."/>
            <person name="Overmann J."/>
            <person name="Amann R."/>
            <person name="Jetten M.S.M."/>
            <person name="Mascher T."/>
            <person name="Medema M.H."/>
            <person name="Devos D.P."/>
            <person name="Kaster A.-K."/>
            <person name="Ovreas L."/>
            <person name="Rohde M."/>
            <person name="Galperin M.Y."/>
            <person name="Jogler C."/>
        </authorList>
    </citation>
    <scope>NUCLEOTIDE SEQUENCE [LARGE SCALE GENOMIC DNA]</scope>
    <source>
        <strain evidence="2 3">OJF2</strain>
    </source>
</reference>
<gene>
    <name evidence="2" type="ORF">OJF2_76810</name>
</gene>
<dbReference type="KEGG" id="agv:OJF2_76810"/>
<evidence type="ECO:0000313" key="3">
    <source>
        <dbReference type="Proteomes" id="UP000324233"/>
    </source>
</evidence>
<evidence type="ECO:0000313" key="2">
    <source>
        <dbReference type="EMBL" id="QEH39069.1"/>
    </source>
</evidence>
<accession>A0A5B9WFM2</accession>